<feature type="transmembrane region" description="Helical" evidence="6">
    <location>
        <begin position="371"/>
        <end position="390"/>
    </location>
</feature>
<evidence type="ECO:0000256" key="3">
    <source>
        <dbReference type="ARBA" id="ARBA00022692"/>
    </source>
</evidence>
<dbReference type="Proteomes" id="UP000887575">
    <property type="component" value="Unassembled WGS sequence"/>
</dbReference>
<comment type="subcellular location">
    <subcellularLocation>
        <location evidence="1">Membrane</location>
        <topology evidence="1">Multi-pass membrane protein</topology>
    </subcellularLocation>
</comment>
<feature type="transmembrane region" description="Helical" evidence="6">
    <location>
        <begin position="458"/>
        <end position="477"/>
    </location>
</feature>
<dbReference type="PANTHER" id="PTHR23128:SF132">
    <property type="entry name" value="SERPENTINE RECEPTOR, CLASS E (EPSILON)-RELATED"/>
    <property type="match status" value="1"/>
</dbReference>
<dbReference type="InterPro" id="IPR004151">
    <property type="entry name" value="7TM_GPCR_serpentine_rcpt_Sre"/>
</dbReference>
<dbReference type="GO" id="GO:0007606">
    <property type="term" value="P:sensory perception of chemical stimulus"/>
    <property type="evidence" value="ECO:0007669"/>
    <property type="project" value="InterPro"/>
</dbReference>
<dbReference type="PANTHER" id="PTHR23128">
    <property type="entry name" value="SERPENTINE RECEPTOR, CLASS E (EPSILON)-RELATED"/>
    <property type="match status" value="1"/>
</dbReference>
<reference evidence="8" key="1">
    <citation type="submission" date="2024-02" db="UniProtKB">
        <authorList>
            <consortium name="WormBaseParasite"/>
        </authorList>
    </citation>
    <scope>IDENTIFICATION</scope>
</reference>
<evidence type="ECO:0000256" key="4">
    <source>
        <dbReference type="ARBA" id="ARBA00022989"/>
    </source>
</evidence>
<dbReference type="Pfam" id="PF03125">
    <property type="entry name" value="Sre"/>
    <property type="match status" value="2"/>
</dbReference>
<feature type="transmembrane region" description="Helical" evidence="6">
    <location>
        <begin position="190"/>
        <end position="210"/>
    </location>
</feature>
<protein>
    <submittedName>
        <fullName evidence="8">Uncharacterized protein</fullName>
    </submittedName>
</protein>
<keyword evidence="4 6" id="KW-1133">Transmembrane helix</keyword>
<accession>A0AAF3JBB4</accession>
<dbReference type="AlphaFoldDB" id="A0AAF3JBB4"/>
<evidence type="ECO:0000256" key="5">
    <source>
        <dbReference type="ARBA" id="ARBA00023136"/>
    </source>
</evidence>
<feature type="transmembrane region" description="Helical" evidence="6">
    <location>
        <begin position="29"/>
        <end position="52"/>
    </location>
</feature>
<feature type="transmembrane region" description="Helical" evidence="6">
    <location>
        <begin position="328"/>
        <end position="350"/>
    </location>
</feature>
<comment type="similarity">
    <text evidence="2">Belongs to the nematode receptor-like protein sre family.</text>
</comment>
<feature type="transmembrane region" description="Helical" evidence="6">
    <location>
        <begin position="64"/>
        <end position="88"/>
    </location>
</feature>
<evidence type="ECO:0000256" key="2">
    <source>
        <dbReference type="ARBA" id="ARBA00006803"/>
    </source>
</evidence>
<evidence type="ECO:0000313" key="8">
    <source>
        <dbReference type="WBParaSite" id="MBELARI_LOCUS8249"/>
    </source>
</evidence>
<keyword evidence="3 6" id="KW-0812">Transmembrane</keyword>
<feature type="transmembrane region" description="Helical" evidence="6">
    <location>
        <begin position="396"/>
        <end position="420"/>
    </location>
</feature>
<evidence type="ECO:0000313" key="7">
    <source>
        <dbReference type="Proteomes" id="UP000887575"/>
    </source>
</evidence>
<keyword evidence="5 6" id="KW-0472">Membrane</keyword>
<proteinExistence type="inferred from homology"/>
<dbReference type="GO" id="GO:0016020">
    <property type="term" value="C:membrane"/>
    <property type="evidence" value="ECO:0007669"/>
    <property type="project" value="UniProtKB-SubCell"/>
</dbReference>
<keyword evidence="7" id="KW-1185">Reference proteome</keyword>
<evidence type="ECO:0000256" key="1">
    <source>
        <dbReference type="ARBA" id="ARBA00004141"/>
    </source>
</evidence>
<dbReference type="WBParaSite" id="MBELARI_LOCUS8249">
    <property type="protein sequence ID" value="MBELARI_LOCUS8249"/>
    <property type="gene ID" value="MBELARI_LOCUS8249"/>
</dbReference>
<evidence type="ECO:0000256" key="6">
    <source>
        <dbReference type="SAM" id="Phobius"/>
    </source>
</evidence>
<feature type="transmembrane region" description="Helical" evidence="6">
    <location>
        <begin position="222"/>
        <end position="242"/>
    </location>
</feature>
<name>A0AAF3JBB4_9BILA</name>
<sequence length="552" mass="64723">MNPRIYCENGFSLLSMLNVTSMWEDENSALIISIYSLNFLIQLIALLWFPIASYILQKILYRNTLIFFAIFFPGIYLWNFTSFIIYMYNFQILTGFEIGANYCPFFLVIVTYLKLCTLGCFVNVLPIVSFILVAAPSVIAVGLFAQYVLHYNKKVEKEMHENWRKIRYTLGRRYQVNENIRCLTIASRSLWWILGFASIEAPLFVLFHAWDHPWKWKNLLGATFDFILTIFYLSMSLHTLLIDKKWMLIFKQFLRQMTSEACFTSKGMSCMKIDKQIAKIPRNIVHLYIASISGIYVFLAARVVSFLYQIHLLQQWEFGSDICPTPLLIASLLRATLIASAAGSLAIIMIERLVATIYVETYETSNFLPHLLFGVFANFFISFLLGLAFTFDFISIRIACLMGLMSSFIFALGCQFVLSLNEEAERQMHRNWREFGYSLTKRFQVAENIRNLKGLSKVMWWCMFNSLFFCTLFVIYVEVRMSWDWKNLLGSLIDLHASLSKRSMNEVCHSYKVYAMNRELIYTIATQEEYFRQLDEVWERIPRKEKHENVHM</sequence>
<feature type="transmembrane region" description="Helical" evidence="6">
    <location>
        <begin position="285"/>
        <end position="308"/>
    </location>
</feature>
<organism evidence="7 8">
    <name type="scientific">Mesorhabditis belari</name>
    <dbReference type="NCBI Taxonomy" id="2138241"/>
    <lineage>
        <taxon>Eukaryota</taxon>
        <taxon>Metazoa</taxon>
        <taxon>Ecdysozoa</taxon>
        <taxon>Nematoda</taxon>
        <taxon>Chromadorea</taxon>
        <taxon>Rhabditida</taxon>
        <taxon>Rhabditina</taxon>
        <taxon>Rhabditomorpha</taxon>
        <taxon>Rhabditoidea</taxon>
        <taxon>Rhabditidae</taxon>
        <taxon>Mesorhabditinae</taxon>
        <taxon>Mesorhabditis</taxon>
    </lineage>
</organism>
<feature type="transmembrane region" description="Helical" evidence="6">
    <location>
        <begin position="127"/>
        <end position="149"/>
    </location>
</feature>